<gene>
    <name evidence="7" type="ORF">SAMN02983003_1334</name>
</gene>
<evidence type="ECO:0000313" key="8">
    <source>
        <dbReference type="Proteomes" id="UP000183447"/>
    </source>
</evidence>
<keyword evidence="3" id="KW-0479">Metal-binding</keyword>
<organism evidence="7 8">
    <name type="scientific">Devosia enhydra</name>
    <dbReference type="NCBI Taxonomy" id="665118"/>
    <lineage>
        <taxon>Bacteria</taxon>
        <taxon>Pseudomonadati</taxon>
        <taxon>Pseudomonadota</taxon>
        <taxon>Alphaproteobacteria</taxon>
        <taxon>Hyphomicrobiales</taxon>
        <taxon>Devosiaceae</taxon>
        <taxon>Devosia</taxon>
    </lineage>
</organism>
<keyword evidence="2" id="KW-0548">Nucleotidyltransferase</keyword>
<evidence type="ECO:0000259" key="6">
    <source>
        <dbReference type="Pfam" id="PF00078"/>
    </source>
</evidence>
<keyword evidence="1" id="KW-0808">Transferase</keyword>
<proteinExistence type="predicted"/>
<feature type="domain" description="Reverse transcriptase" evidence="6">
    <location>
        <begin position="60"/>
        <end position="242"/>
    </location>
</feature>
<evidence type="ECO:0000313" key="7">
    <source>
        <dbReference type="EMBL" id="SFZ82891.1"/>
    </source>
</evidence>
<dbReference type="CDD" id="cd03487">
    <property type="entry name" value="RT_Bac_retron_II"/>
    <property type="match status" value="1"/>
</dbReference>
<dbReference type="InterPro" id="IPR000123">
    <property type="entry name" value="Reverse_transcriptase_msDNA"/>
</dbReference>
<reference evidence="7 8" key="1">
    <citation type="submission" date="2016-11" db="EMBL/GenBank/DDBJ databases">
        <authorList>
            <person name="Jaros S."/>
            <person name="Januszkiewicz K."/>
            <person name="Wedrychowicz H."/>
        </authorList>
    </citation>
    <scope>NUCLEOTIDE SEQUENCE [LARGE SCALE GENOMIC DNA]</scope>
    <source>
        <strain evidence="7 8">ATCC 23634</strain>
    </source>
</reference>
<dbReference type="GO" id="GO:0003723">
    <property type="term" value="F:RNA binding"/>
    <property type="evidence" value="ECO:0007669"/>
    <property type="project" value="InterPro"/>
</dbReference>
<dbReference type="STRING" id="665118.SAMN02983003_1334"/>
<sequence>MPVTKKVQRAERYPIARSPFSMRPTQREVARLLGESRDNLRRLVNYKEQFVQRRDLEINGKLRHLAYPESRLRSAHERLKFHLNKIQQPAYLFSPRRGKSQRDNAALHLEQVQYLTLDLKQFYPSTTSAMVRRWFINDLGMYQDVAGLMTHLVTIDDKVSFGSPLTPVLCTMVHRRMFDQIADICRARGLNMSLWVDDLTISGQFVTREVLREVRTVVRAFGLKTHKIKYRTGNRPVFITGIGVVGSNLVAPAKMNLKIKAAWEAYHAAQTDAERDACAQHLLTLLGTVRHIARRGSPLARRVADQMNSLRQKRAVLTVTTTTRSAQAGAALIANDAVGDPF</sequence>
<dbReference type="InterPro" id="IPR000477">
    <property type="entry name" value="RT_dom"/>
</dbReference>
<dbReference type="EMBL" id="FPKU01000001">
    <property type="protein sequence ID" value="SFZ82891.1"/>
    <property type="molecule type" value="Genomic_DNA"/>
</dbReference>
<accession>A0A1K2HW99</accession>
<dbReference type="GO" id="GO:0003964">
    <property type="term" value="F:RNA-directed DNA polymerase activity"/>
    <property type="evidence" value="ECO:0007669"/>
    <property type="project" value="UniProtKB-KW"/>
</dbReference>
<evidence type="ECO:0000256" key="2">
    <source>
        <dbReference type="ARBA" id="ARBA00022695"/>
    </source>
</evidence>
<dbReference type="PRINTS" id="PR00866">
    <property type="entry name" value="RNADNAPOLMS"/>
</dbReference>
<evidence type="ECO:0000256" key="4">
    <source>
        <dbReference type="ARBA" id="ARBA00022842"/>
    </source>
</evidence>
<dbReference type="GO" id="GO:0046872">
    <property type="term" value="F:metal ion binding"/>
    <property type="evidence" value="ECO:0007669"/>
    <property type="project" value="UniProtKB-KW"/>
</dbReference>
<evidence type="ECO:0000256" key="3">
    <source>
        <dbReference type="ARBA" id="ARBA00022723"/>
    </source>
</evidence>
<dbReference type="Proteomes" id="UP000183447">
    <property type="component" value="Unassembled WGS sequence"/>
</dbReference>
<name>A0A1K2HW99_9HYPH</name>
<dbReference type="OrthoDB" id="7055795at2"/>
<dbReference type="RefSeq" id="WP_072340070.1">
    <property type="nucleotide sequence ID" value="NZ_FPKU01000001.1"/>
</dbReference>
<keyword evidence="8" id="KW-1185">Reference proteome</keyword>
<dbReference type="Pfam" id="PF00078">
    <property type="entry name" value="RVT_1"/>
    <property type="match status" value="1"/>
</dbReference>
<keyword evidence="4" id="KW-0460">Magnesium</keyword>
<keyword evidence="5 7" id="KW-0695">RNA-directed DNA polymerase</keyword>
<evidence type="ECO:0000256" key="5">
    <source>
        <dbReference type="ARBA" id="ARBA00022918"/>
    </source>
</evidence>
<evidence type="ECO:0000256" key="1">
    <source>
        <dbReference type="ARBA" id="ARBA00022679"/>
    </source>
</evidence>
<dbReference type="AlphaFoldDB" id="A0A1K2HW99"/>
<protein>
    <submittedName>
        <fullName evidence="7">Reverse transcriptase (RNA-dependent DNA polymerase)</fullName>
    </submittedName>
</protein>